<gene>
    <name evidence="3" type="ORF">ACFSW5_00580</name>
</gene>
<feature type="domain" description="Bypass of forespore C C-terminal" evidence="2">
    <location>
        <begin position="122"/>
        <end position="197"/>
    </location>
</feature>
<keyword evidence="1" id="KW-0732">Signal</keyword>
<name>A0ABW5QQS4_9BACL</name>
<sequence>MLQFSLWKQLKKRLRRGRRGLLALGCVALFMLGAGAAPNEAAADPAAPVPPEPQARIINELEKRDGLIDVTVHRIYICGEETKELGRMRAGQIIRLIRTHPEWTASFAEERRRVVMEQQVEELSPLCRSDIYMGLDRNGNLSLFEGLPRQEKVMRTFFQLDVNYMESSLPKDKLKQLIGGIKINDMDEYNSVLSTFSDYALESKDNNQF</sequence>
<reference evidence="4" key="1">
    <citation type="journal article" date="2019" name="Int. J. Syst. Evol. Microbiol.">
        <title>The Global Catalogue of Microorganisms (GCM) 10K type strain sequencing project: providing services to taxonomists for standard genome sequencing and annotation.</title>
        <authorList>
            <consortium name="The Broad Institute Genomics Platform"/>
            <consortium name="The Broad Institute Genome Sequencing Center for Infectious Disease"/>
            <person name="Wu L."/>
            <person name="Ma J."/>
        </authorList>
    </citation>
    <scope>NUCLEOTIDE SEQUENCE [LARGE SCALE GENOMIC DNA]</scope>
    <source>
        <strain evidence="4">TISTR 1827</strain>
    </source>
</reference>
<dbReference type="Pfam" id="PF08955">
    <property type="entry name" value="BofC_C"/>
    <property type="match status" value="1"/>
</dbReference>
<dbReference type="InterPro" id="IPR015050">
    <property type="entry name" value="BofC_C"/>
</dbReference>
<dbReference type="Proteomes" id="UP001597493">
    <property type="component" value="Unassembled WGS sequence"/>
</dbReference>
<evidence type="ECO:0000256" key="1">
    <source>
        <dbReference type="SAM" id="SignalP"/>
    </source>
</evidence>
<feature type="chain" id="PRO_5045183276" evidence="1">
    <location>
        <begin position="37"/>
        <end position="209"/>
    </location>
</feature>
<accession>A0ABW5QQS4</accession>
<dbReference type="Gene3D" id="3.30.70.1740">
    <property type="entry name" value="Bypass-of-forespore C, C-terminal domain"/>
    <property type="match status" value="1"/>
</dbReference>
<evidence type="ECO:0000259" key="2">
    <source>
        <dbReference type="Pfam" id="PF08955"/>
    </source>
</evidence>
<protein>
    <submittedName>
        <fullName evidence="3">BofC C-terminal domain-containing protein</fullName>
    </submittedName>
</protein>
<dbReference type="InterPro" id="IPR038117">
    <property type="entry name" value="BofC_C_sf"/>
</dbReference>
<evidence type="ECO:0000313" key="4">
    <source>
        <dbReference type="Proteomes" id="UP001597493"/>
    </source>
</evidence>
<keyword evidence="4" id="KW-1185">Reference proteome</keyword>
<proteinExistence type="predicted"/>
<evidence type="ECO:0000313" key="3">
    <source>
        <dbReference type="EMBL" id="MFD2658756.1"/>
    </source>
</evidence>
<dbReference type="EMBL" id="JBHUMY010000001">
    <property type="protein sequence ID" value="MFD2658756.1"/>
    <property type="molecule type" value="Genomic_DNA"/>
</dbReference>
<comment type="caution">
    <text evidence="3">The sequence shown here is derived from an EMBL/GenBank/DDBJ whole genome shotgun (WGS) entry which is preliminary data.</text>
</comment>
<organism evidence="3 4">
    <name type="scientific">Paenibacillus thailandensis</name>
    <dbReference type="NCBI Taxonomy" id="393250"/>
    <lineage>
        <taxon>Bacteria</taxon>
        <taxon>Bacillati</taxon>
        <taxon>Bacillota</taxon>
        <taxon>Bacilli</taxon>
        <taxon>Bacillales</taxon>
        <taxon>Paenibacillaceae</taxon>
        <taxon>Paenibacillus</taxon>
    </lineage>
</organism>
<feature type="signal peptide" evidence="1">
    <location>
        <begin position="1"/>
        <end position="36"/>
    </location>
</feature>
<dbReference type="RefSeq" id="WP_379268601.1">
    <property type="nucleotide sequence ID" value="NZ_JBHUGT010000026.1"/>
</dbReference>